<dbReference type="STRING" id="394193.SAMN04489732_124116"/>
<dbReference type="Pfam" id="PF12079">
    <property type="entry name" value="DUF3558"/>
    <property type="match status" value="1"/>
</dbReference>
<evidence type="ECO:0000313" key="2">
    <source>
        <dbReference type="EMBL" id="SEP53145.1"/>
    </source>
</evidence>
<sequence length="200" mass="20043">MKTALRSLFLVAVLATAGCGGGAIGGQVLSGAGVLSSPPSLPPLPSAPDRSPATTAPASSAGTGSGANVFAAMNACDLIGPDQQPYPFGDGERTHPGAHGEACVYAPRDRAAVSIQFLDATKAGEMTDHAGANGKVVPVTVGKHSGLQIDNGLATCMVVISVGEADSAKVSLEAAHESLDELCGYARRIAEVIEPKLPVE</sequence>
<gene>
    <name evidence="2" type="ORF">SAMN04489732_124116</name>
</gene>
<protein>
    <recommendedName>
        <fullName evidence="4">DUF3558 domain-containing protein</fullName>
    </recommendedName>
</protein>
<dbReference type="AlphaFoldDB" id="A0A1H8YLT9"/>
<dbReference type="EMBL" id="FOEF01000024">
    <property type="protein sequence ID" value="SEP53145.1"/>
    <property type="molecule type" value="Genomic_DNA"/>
</dbReference>
<organism evidence="2 3">
    <name type="scientific">Amycolatopsis saalfeldensis</name>
    <dbReference type="NCBI Taxonomy" id="394193"/>
    <lineage>
        <taxon>Bacteria</taxon>
        <taxon>Bacillati</taxon>
        <taxon>Actinomycetota</taxon>
        <taxon>Actinomycetes</taxon>
        <taxon>Pseudonocardiales</taxon>
        <taxon>Pseudonocardiaceae</taxon>
        <taxon>Amycolatopsis</taxon>
    </lineage>
</organism>
<accession>A0A1H8YLT9</accession>
<dbReference type="PROSITE" id="PS51257">
    <property type="entry name" value="PROKAR_LIPOPROTEIN"/>
    <property type="match status" value="1"/>
</dbReference>
<dbReference type="RefSeq" id="WP_177231741.1">
    <property type="nucleotide sequence ID" value="NZ_FOEF01000024.1"/>
</dbReference>
<evidence type="ECO:0000313" key="3">
    <source>
        <dbReference type="Proteomes" id="UP000198582"/>
    </source>
</evidence>
<reference evidence="2 3" key="1">
    <citation type="submission" date="2016-10" db="EMBL/GenBank/DDBJ databases">
        <authorList>
            <person name="de Groot N.N."/>
        </authorList>
    </citation>
    <scope>NUCLEOTIDE SEQUENCE [LARGE SCALE GENOMIC DNA]</scope>
    <source>
        <strain evidence="2 3">DSM 44993</strain>
    </source>
</reference>
<evidence type="ECO:0000256" key="1">
    <source>
        <dbReference type="SAM" id="MobiDB-lite"/>
    </source>
</evidence>
<proteinExistence type="predicted"/>
<evidence type="ECO:0008006" key="4">
    <source>
        <dbReference type="Google" id="ProtNLM"/>
    </source>
</evidence>
<keyword evidence="3" id="KW-1185">Reference proteome</keyword>
<feature type="compositionally biased region" description="Low complexity" evidence="1">
    <location>
        <begin position="47"/>
        <end position="62"/>
    </location>
</feature>
<dbReference type="Proteomes" id="UP000198582">
    <property type="component" value="Unassembled WGS sequence"/>
</dbReference>
<feature type="region of interest" description="Disordered" evidence="1">
    <location>
        <begin position="39"/>
        <end position="63"/>
    </location>
</feature>
<dbReference type="InterPro" id="IPR024520">
    <property type="entry name" value="DUF3558"/>
</dbReference>
<name>A0A1H8YLT9_9PSEU</name>